<keyword evidence="2" id="KW-1185">Reference proteome</keyword>
<dbReference type="SUPFAM" id="SSF101898">
    <property type="entry name" value="NHL repeat"/>
    <property type="match status" value="1"/>
</dbReference>
<evidence type="ECO:0000313" key="1">
    <source>
        <dbReference type="EMBL" id="OQP42660.1"/>
    </source>
</evidence>
<evidence type="ECO:0008006" key="3">
    <source>
        <dbReference type="Google" id="ProtNLM"/>
    </source>
</evidence>
<evidence type="ECO:0000313" key="2">
    <source>
        <dbReference type="Proteomes" id="UP000192277"/>
    </source>
</evidence>
<sequence>MSFSRYYNQSRIKYLSGLKLNQMKPLISFLTGMVLVINAMAQDSSVLAHPESVISDGKFLYVTNIGKALDPGAKDGDGFISKLSLDGKVLEAKLNTSKLNAPKGTAIIRGMLYVADVDRIIGIEMATGKQLAEINLNPATGSGFVNDLTTKDDFTLFASCTDVGKIAEVNIRTGNVQIVANVKGANGITYDKANNRLYTCSFDFQNMKGGELGVITWKNFVPGYEKIGDVHGAFDGLALLDDHTLIVSDWGAMDHPAGFVEKVDLKTKQATKLDWPVINGPADFYLNVGEKKLYIPALVEGKLVIQQL</sequence>
<dbReference type="InterPro" id="IPR015943">
    <property type="entry name" value="WD40/YVTN_repeat-like_dom_sf"/>
</dbReference>
<comment type="caution">
    <text evidence="1">The sequence shown here is derived from an EMBL/GenBank/DDBJ whole genome shotgun (WGS) entry which is preliminary data.</text>
</comment>
<organism evidence="1 2">
    <name type="scientific">Niastella koreensis</name>
    <dbReference type="NCBI Taxonomy" id="354356"/>
    <lineage>
        <taxon>Bacteria</taxon>
        <taxon>Pseudomonadati</taxon>
        <taxon>Bacteroidota</taxon>
        <taxon>Chitinophagia</taxon>
        <taxon>Chitinophagales</taxon>
        <taxon>Chitinophagaceae</taxon>
        <taxon>Niastella</taxon>
    </lineage>
</organism>
<dbReference type="Proteomes" id="UP000192277">
    <property type="component" value="Unassembled WGS sequence"/>
</dbReference>
<dbReference type="EMBL" id="LWBO01000044">
    <property type="protein sequence ID" value="OQP42660.1"/>
    <property type="molecule type" value="Genomic_DNA"/>
</dbReference>
<gene>
    <name evidence="1" type="ORF">A4D02_13940</name>
</gene>
<name>A0ABX3NQE2_9BACT</name>
<protein>
    <recommendedName>
        <fullName evidence="3">ATP/GTP-binding protein</fullName>
    </recommendedName>
</protein>
<accession>A0ABX3NQE2</accession>
<dbReference type="Gene3D" id="2.130.10.10">
    <property type="entry name" value="YVTN repeat-like/Quinoprotein amine dehydrogenase"/>
    <property type="match status" value="1"/>
</dbReference>
<reference evidence="1 2" key="1">
    <citation type="submission" date="2016-04" db="EMBL/GenBank/DDBJ databases">
        <authorList>
            <person name="Chen L."/>
            <person name="Zhuang W."/>
            <person name="Wang G."/>
        </authorList>
    </citation>
    <scope>NUCLEOTIDE SEQUENCE [LARGE SCALE GENOMIC DNA]</scope>
    <source>
        <strain evidence="2">GR20</strain>
    </source>
</reference>
<proteinExistence type="predicted"/>